<feature type="transmembrane region" description="Helical" evidence="1">
    <location>
        <begin position="350"/>
        <end position="372"/>
    </location>
</feature>
<feature type="transmembrane region" description="Helical" evidence="1">
    <location>
        <begin position="400"/>
        <end position="424"/>
    </location>
</feature>
<feature type="transmembrane region" description="Helical" evidence="1">
    <location>
        <begin position="72"/>
        <end position="97"/>
    </location>
</feature>
<sequence length="539" mass="55723">MTTFGPLLRQRVRRDRWQLALWVAGTGIMAAFSTSAIAQSYGDDRSRRAIMLLATENPSILMLRGLPAGYGFGAFTFFEIYAFLALLAGLMSTFLAVRHTRAEEESGRADLVTATPAGRTVPLVATLAHGLLANVVLGLVVALGFLSAGLPVTGSFVAGAAVAAAGLAFLGLGLVCAQFLRTSRGANGAAAALVVLAYLLRGLGDSLSRPGADELHRVAAWPSWLSPIGWGQQTGAWTGNALWPLLLSLCFTGACGAGVLVLQERRDTGASLLPSRRGRDRARPALGSPSALAWRLQWPTILGWCVGGAATGLLAGSLTHLVDQVSDADENVVDTLRSMVPGTTQTLTQLLIAAMFGVAGVLAAACAVQVVLRLRQEESAGTAEVLLATPVDRTRWLLDYVVLGVVAVVLVMAATAVAAALALLGSGEDVARVGDAFVAGLAQLPAALLYLGVLALGFVFLPGVVIGLGWGLLALGVALGTFGGMVGAPQWLRDLSPFTHTPVPGAGVASWTGGLWMLALAVAATALAASGMRRRQLRP</sequence>
<gene>
    <name evidence="2" type="ORF">ACFQDO_02760</name>
</gene>
<feature type="transmembrane region" description="Helical" evidence="1">
    <location>
        <begin position="241"/>
        <end position="262"/>
    </location>
</feature>
<keyword evidence="1" id="KW-0812">Transmembrane</keyword>
<feature type="transmembrane region" description="Helical" evidence="1">
    <location>
        <begin position="468"/>
        <end position="488"/>
    </location>
</feature>
<evidence type="ECO:0000313" key="3">
    <source>
        <dbReference type="Proteomes" id="UP001596189"/>
    </source>
</evidence>
<keyword evidence="3" id="KW-1185">Reference proteome</keyword>
<reference evidence="3" key="1">
    <citation type="journal article" date="2019" name="Int. J. Syst. Evol. Microbiol.">
        <title>The Global Catalogue of Microorganisms (GCM) 10K type strain sequencing project: providing services to taxonomists for standard genome sequencing and annotation.</title>
        <authorList>
            <consortium name="The Broad Institute Genomics Platform"/>
            <consortium name="The Broad Institute Genome Sequencing Center for Infectious Disease"/>
            <person name="Wu L."/>
            <person name="Ma J."/>
        </authorList>
    </citation>
    <scope>NUCLEOTIDE SEQUENCE [LARGE SCALE GENOMIC DNA]</scope>
    <source>
        <strain evidence="3">KACC 14249</strain>
    </source>
</reference>
<name>A0ABW1JB40_9ACTN</name>
<proteinExistence type="predicted"/>
<organism evidence="2 3">
    <name type="scientific">Angustibacter luteus</name>
    <dbReference type="NCBI Taxonomy" id="658456"/>
    <lineage>
        <taxon>Bacteria</taxon>
        <taxon>Bacillati</taxon>
        <taxon>Actinomycetota</taxon>
        <taxon>Actinomycetes</taxon>
        <taxon>Kineosporiales</taxon>
        <taxon>Kineosporiaceae</taxon>
    </lineage>
</organism>
<keyword evidence="1" id="KW-0472">Membrane</keyword>
<feature type="transmembrane region" description="Helical" evidence="1">
    <location>
        <begin position="436"/>
        <end position="461"/>
    </location>
</feature>
<protein>
    <submittedName>
        <fullName evidence="2">ABC transporter permease</fullName>
    </submittedName>
</protein>
<evidence type="ECO:0000313" key="2">
    <source>
        <dbReference type="EMBL" id="MFC6006040.1"/>
    </source>
</evidence>
<keyword evidence="1" id="KW-1133">Transmembrane helix</keyword>
<accession>A0ABW1JB40</accession>
<feature type="transmembrane region" description="Helical" evidence="1">
    <location>
        <begin position="131"/>
        <end position="150"/>
    </location>
</feature>
<feature type="transmembrane region" description="Helical" evidence="1">
    <location>
        <begin position="301"/>
        <end position="322"/>
    </location>
</feature>
<feature type="transmembrane region" description="Helical" evidence="1">
    <location>
        <begin position="156"/>
        <end position="180"/>
    </location>
</feature>
<evidence type="ECO:0000256" key="1">
    <source>
        <dbReference type="SAM" id="Phobius"/>
    </source>
</evidence>
<dbReference type="RefSeq" id="WP_345716905.1">
    <property type="nucleotide sequence ID" value="NZ_BAABFP010000005.1"/>
</dbReference>
<comment type="caution">
    <text evidence="2">The sequence shown here is derived from an EMBL/GenBank/DDBJ whole genome shotgun (WGS) entry which is preliminary data.</text>
</comment>
<dbReference type="EMBL" id="JBHSRD010000002">
    <property type="protein sequence ID" value="MFC6006040.1"/>
    <property type="molecule type" value="Genomic_DNA"/>
</dbReference>
<feature type="transmembrane region" description="Helical" evidence="1">
    <location>
        <begin position="19"/>
        <end position="38"/>
    </location>
</feature>
<feature type="transmembrane region" description="Helical" evidence="1">
    <location>
        <begin position="508"/>
        <end position="529"/>
    </location>
</feature>
<feature type="transmembrane region" description="Helical" evidence="1">
    <location>
        <begin position="187"/>
        <end position="204"/>
    </location>
</feature>
<dbReference type="Pfam" id="PF12679">
    <property type="entry name" value="ABC2_membrane_2"/>
    <property type="match status" value="1"/>
</dbReference>
<dbReference type="Proteomes" id="UP001596189">
    <property type="component" value="Unassembled WGS sequence"/>
</dbReference>